<reference evidence="2" key="1">
    <citation type="submission" date="2021-03" db="EMBL/GenBank/DDBJ databases">
        <title>Whole genome shotgun sequence of Actinoplanes consettensis NBRC 14913.</title>
        <authorList>
            <person name="Komaki H."/>
            <person name="Tamura T."/>
        </authorList>
    </citation>
    <scope>NUCLEOTIDE SEQUENCE</scope>
    <source>
        <strain evidence="2">NBRC 14913</strain>
    </source>
</reference>
<dbReference type="PANTHER" id="PTHR43162:SF1">
    <property type="entry name" value="PRESTALK A DIFFERENTIATION PROTEIN A"/>
    <property type="match status" value="1"/>
</dbReference>
<name>A0A919SEB5_9ACTN</name>
<evidence type="ECO:0000259" key="1">
    <source>
        <dbReference type="Pfam" id="PF13460"/>
    </source>
</evidence>
<dbReference type="InterPro" id="IPR051604">
    <property type="entry name" value="Ergot_Alk_Oxidoreductase"/>
</dbReference>
<dbReference type="RefSeq" id="WP_212996849.1">
    <property type="nucleotide sequence ID" value="NZ_BAAATW010000003.1"/>
</dbReference>
<accession>A0A919SEB5</accession>
<dbReference type="EMBL" id="BOQP01000008">
    <property type="protein sequence ID" value="GIM70261.1"/>
    <property type="molecule type" value="Genomic_DNA"/>
</dbReference>
<proteinExistence type="predicted"/>
<dbReference type="PANTHER" id="PTHR43162">
    <property type="match status" value="1"/>
</dbReference>
<evidence type="ECO:0000313" key="2">
    <source>
        <dbReference type="EMBL" id="GIM70261.1"/>
    </source>
</evidence>
<dbReference type="Gene3D" id="3.40.50.720">
    <property type="entry name" value="NAD(P)-binding Rossmann-like Domain"/>
    <property type="match status" value="1"/>
</dbReference>
<dbReference type="SUPFAM" id="SSF51735">
    <property type="entry name" value="NAD(P)-binding Rossmann-fold domains"/>
    <property type="match status" value="1"/>
</dbReference>
<sequence length="277" mass="28964">MTILVTGARGHVGAAVLDGLLAAGATVRASSRTPRPGEFPCGAEVVRADLADPSTFPEALADVRTVFLYAHPATATEFAAAARKAGVEHVVLLSSGSVLAADAATNPIAAQHRAAERALDDAGLGRTFVRPGYFATNSLRWRSIRTDRVLRTAFPDAITAPVHERDIAAVAVHALLDEPRNAAYPVLGAGPVTIRDQVAAIAEALGEPVRLAEIDVDTYRADLLTQLPGPIVDRLLQAGGSVPQLPAEVAVDAVTGLLGRPALTFADWARDHAADFR</sequence>
<keyword evidence="3" id="KW-1185">Reference proteome</keyword>
<gene>
    <name evidence="2" type="ORF">Aco04nite_19330</name>
</gene>
<dbReference type="InterPro" id="IPR036291">
    <property type="entry name" value="NAD(P)-bd_dom_sf"/>
</dbReference>
<evidence type="ECO:0000313" key="3">
    <source>
        <dbReference type="Proteomes" id="UP000680865"/>
    </source>
</evidence>
<dbReference type="Pfam" id="PF13460">
    <property type="entry name" value="NAD_binding_10"/>
    <property type="match status" value="1"/>
</dbReference>
<dbReference type="InterPro" id="IPR016040">
    <property type="entry name" value="NAD(P)-bd_dom"/>
</dbReference>
<feature type="domain" description="NAD(P)-binding" evidence="1">
    <location>
        <begin position="7"/>
        <end position="177"/>
    </location>
</feature>
<comment type="caution">
    <text evidence="2">The sequence shown here is derived from an EMBL/GenBank/DDBJ whole genome shotgun (WGS) entry which is preliminary data.</text>
</comment>
<organism evidence="2 3">
    <name type="scientific">Winogradskya consettensis</name>
    <dbReference type="NCBI Taxonomy" id="113560"/>
    <lineage>
        <taxon>Bacteria</taxon>
        <taxon>Bacillati</taxon>
        <taxon>Actinomycetota</taxon>
        <taxon>Actinomycetes</taxon>
        <taxon>Micromonosporales</taxon>
        <taxon>Micromonosporaceae</taxon>
        <taxon>Winogradskya</taxon>
    </lineage>
</organism>
<dbReference type="AlphaFoldDB" id="A0A919SEB5"/>
<protein>
    <submittedName>
        <fullName evidence="2">Nucleotide-diphosphate-sugar epimerase</fullName>
    </submittedName>
</protein>
<dbReference type="Proteomes" id="UP000680865">
    <property type="component" value="Unassembled WGS sequence"/>
</dbReference>